<accession>A0ABU1DER6</accession>
<reference evidence="2" key="1">
    <citation type="submission" date="2020-10" db="EMBL/GenBank/DDBJ databases">
        <authorList>
            <person name="Abbas A."/>
            <person name="Razzaq R."/>
            <person name="Waqas M."/>
            <person name="Abbas N."/>
            <person name="Nielsen T.K."/>
            <person name="Hansen L.H."/>
            <person name="Hussain S."/>
            <person name="Shahid M."/>
        </authorList>
    </citation>
    <scope>NUCLEOTIDE SEQUENCE</scope>
    <source>
        <strain evidence="2">S14</strain>
    </source>
</reference>
<proteinExistence type="predicted"/>
<protein>
    <recommendedName>
        <fullName evidence="4">Prokaryotic lipoprotein-attachment site</fullName>
    </recommendedName>
</protein>
<evidence type="ECO:0000313" key="3">
    <source>
        <dbReference type="Proteomes" id="UP001181622"/>
    </source>
</evidence>
<dbReference type="RefSeq" id="WP_309390657.1">
    <property type="nucleotide sequence ID" value="NZ_JADBEO010000014.1"/>
</dbReference>
<gene>
    <name evidence="2" type="ORF">IHQ68_08295</name>
</gene>
<comment type="caution">
    <text evidence="2">The sequence shown here is derived from an EMBL/GenBank/DDBJ whole genome shotgun (WGS) entry which is preliminary data.</text>
</comment>
<sequence>MTSSPSSESAAMIEFRLIAVGAVVAAALALSGCGKYGLKGDRGLPPPSETLAYPNVNQVPAATDGRPAKSTGEQEQLKSRLLASRPRTARSPRPFTAAQGLAEQRKRMRPAVVSP</sequence>
<evidence type="ECO:0008006" key="4">
    <source>
        <dbReference type="Google" id="ProtNLM"/>
    </source>
</evidence>
<evidence type="ECO:0000313" key="2">
    <source>
        <dbReference type="EMBL" id="MDR4306616.1"/>
    </source>
</evidence>
<feature type="region of interest" description="Disordered" evidence="1">
    <location>
        <begin position="37"/>
        <end position="115"/>
    </location>
</feature>
<feature type="compositionally biased region" description="Low complexity" evidence="1">
    <location>
        <begin position="83"/>
        <end position="98"/>
    </location>
</feature>
<dbReference type="Proteomes" id="UP001181622">
    <property type="component" value="Unassembled WGS sequence"/>
</dbReference>
<organism evidence="2 3">
    <name type="scientific">Chelatococcus sambhunathii</name>
    <dbReference type="NCBI Taxonomy" id="363953"/>
    <lineage>
        <taxon>Bacteria</taxon>
        <taxon>Pseudomonadati</taxon>
        <taxon>Pseudomonadota</taxon>
        <taxon>Alphaproteobacteria</taxon>
        <taxon>Hyphomicrobiales</taxon>
        <taxon>Chelatococcaceae</taxon>
        <taxon>Chelatococcus</taxon>
    </lineage>
</organism>
<keyword evidence="3" id="KW-1185">Reference proteome</keyword>
<evidence type="ECO:0000256" key="1">
    <source>
        <dbReference type="SAM" id="MobiDB-lite"/>
    </source>
</evidence>
<dbReference type="EMBL" id="JADBEO010000014">
    <property type="protein sequence ID" value="MDR4306616.1"/>
    <property type="molecule type" value="Genomic_DNA"/>
</dbReference>
<name>A0ABU1DER6_9HYPH</name>